<dbReference type="CDD" id="cd00761">
    <property type="entry name" value="Glyco_tranf_GTA_type"/>
    <property type="match status" value="1"/>
</dbReference>
<dbReference type="SUPFAM" id="SSF53448">
    <property type="entry name" value="Nucleotide-diphospho-sugar transferases"/>
    <property type="match status" value="1"/>
</dbReference>
<name>A0A371PHT0_9BACL</name>
<sequence length="395" mass="44045">MKPIISIIVPIYNMEVYLPRCLNSLLAQSYPLFEIIAVNDGSTDGSLAVLKSYAAADSRIRIIDSANGGVAAARNLGLSSCRGQYIGFVDPDDWVESEMYGEMHAAALEHDADIVMCGYTREFGTHANPKPFPLPDLTVLRGDELQSGMTRRLIGPLGAETASPEHLDAWGTVWSKLYRAELLTKGDIAFQHLTVIGSNEDTLFNVTVFRKASSFLFLNRPYYHYWRANEQSITTRHKPELQQRFLVQYEQLEAAIGDSSNTADYRKALSNRVALNVMGLGLNIISPSNPASLIGKLDQIKALLSQPRMKAALSEFDTSASSLVWKLFFTAARLRLSMPLYIMLNGIEWLRSKKKRRNVNEADSHSAGRDHHEPGRIGNDAHELLPANEQKRHSI</sequence>
<dbReference type="OrthoDB" id="396512at2"/>
<dbReference type="InterPro" id="IPR029044">
    <property type="entry name" value="Nucleotide-diphossugar_trans"/>
</dbReference>
<gene>
    <name evidence="6" type="ORF">DX130_01595</name>
</gene>
<evidence type="ECO:0000256" key="4">
    <source>
        <dbReference type="SAM" id="MobiDB-lite"/>
    </source>
</evidence>
<protein>
    <submittedName>
        <fullName evidence="6">Glycosyltransferase</fullName>
    </submittedName>
</protein>
<dbReference type="Proteomes" id="UP000261905">
    <property type="component" value="Unassembled WGS sequence"/>
</dbReference>
<dbReference type="PANTHER" id="PTHR22916">
    <property type="entry name" value="GLYCOSYLTRANSFERASE"/>
    <property type="match status" value="1"/>
</dbReference>
<dbReference type="InterPro" id="IPR001173">
    <property type="entry name" value="Glyco_trans_2-like"/>
</dbReference>
<evidence type="ECO:0000313" key="6">
    <source>
        <dbReference type="EMBL" id="REK75800.1"/>
    </source>
</evidence>
<proteinExistence type="inferred from homology"/>
<reference evidence="6 7" key="1">
    <citation type="submission" date="2018-08" db="EMBL/GenBank/DDBJ databases">
        <title>Paenibacillus sp. M4BSY-1, whole genome shotgun sequence.</title>
        <authorList>
            <person name="Tuo L."/>
        </authorList>
    </citation>
    <scope>NUCLEOTIDE SEQUENCE [LARGE SCALE GENOMIC DNA]</scope>
    <source>
        <strain evidence="6 7">M4BSY-1</strain>
    </source>
</reference>
<evidence type="ECO:0000256" key="3">
    <source>
        <dbReference type="ARBA" id="ARBA00022679"/>
    </source>
</evidence>
<comment type="similarity">
    <text evidence="1">Belongs to the glycosyltransferase 2 family.</text>
</comment>
<comment type="caution">
    <text evidence="6">The sequence shown here is derived from an EMBL/GenBank/DDBJ whole genome shotgun (WGS) entry which is preliminary data.</text>
</comment>
<dbReference type="Gene3D" id="3.90.550.10">
    <property type="entry name" value="Spore Coat Polysaccharide Biosynthesis Protein SpsA, Chain A"/>
    <property type="match status" value="1"/>
</dbReference>
<dbReference type="Pfam" id="PF00535">
    <property type="entry name" value="Glycos_transf_2"/>
    <property type="match status" value="1"/>
</dbReference>
<organism evidence="6 7">
    <name type="scientific">Paenibacillus paeoniae</name>
    <dbReference type="NCBI Taxonomy" id="2292705"/>
    <lineage>
        <taxon>Bacteria</taxon>
        <taxon>Bacillati</taxon>
        <taxon>Bacillota</taxon>
        <taxon>Bacilli</taxon>
        <taxon>Bacillales</taxon>
        <taxon>Paenibacillaceae</taxon>
        <taxon>Paenibacillus</taxon>
    </lineage>
</organism>
<dbReference type="GO" id="GO:0016757">
    <property type="term" value="F:glycosyltransferase activity"/>
    <property type="evidence" value="ECO:0007669"/>
    <property type="project" value="UniProtKB-KW"/>
</dbReference>
<evidence type="ECO:0000313" key="7">
    <source>
        <dbReference type="Proteomes" id="UP000261905"/>
    </source>
</evidence>
<dbReference type="EMBL" id="QUBQ01000001">
    <property type="protein sequence ID" value="REK75800.1"/>
    <property type="molecule type" value="Genomic_DNA"/>
</dbReference>
<keyword evidence="2" id="KW-0328">Glycosyltransferase</keyword>
<dbReference type="AlphaFoldDB" id="A0A371PHT0"/>
<evidence type="ECO:0000256" key="2">
    <source>
        <dbReference type="ARBA" id="ARBA00022676"/>
    </source>
</evidence>
<keyword evidence="7" id="KW-1185">Reference proteome</keyword>
<keyword evidence="3 6" id="KW-0808">Transferase</keyword>
<accession>A0A371PHT0</accession>
<evidence type="ECO:0000256" key="1">
    <source>
        <dbReference type="ARBA" id="ARBA00006739"/>
    </source>
</evidence>
<feature type="region of interest" description="Disordered" evidence="4">
    <location>
        <begin position="359"/>
        <end position="395"/>
    </location>
</feature>
<dbReference type="PANTHER" id="PTHR22916:SF51">
    <property type="entry name" value="GLYCOSYLTRANSFERASE EPSH-RELATED"/>
    <property type="match status" value="1"/>
</dbReference>
<dbReference type="RefSeq" id="WP_116042299.1">
    <property type="nucleotide sequence ID" value="NZ_QUBQ01000001.1"/>
</dbReference>
<evidence type="ECO:0000259" key="5">
    <source>
        <dbReference type="Pfam" id="PF00535"/>
    </source>
</evidence>
<feature type="domain" description="Glycosyltransferase 2-like" evidence="5">
    <location>
        <begin position="6"/>
        <end position="125"/>
    </location>
</feature>